<dbReference type="Proteomes" id="UP000062519">
    <property type="component" value="Chromosome 2"/>
</dbReference>
<dbReference type="Pfam" id="PF00528">
    <property type="entry name" value="BPD_transp_1"/>
    <property type="match status" value="1"/>
</dbReference>
<organism evidence="14 15">
    <name type="scientific">Burkholderia mayonis</name>
    <dbReference type="NCBI Taxonomy" id="1385591"/>
    <lineage>
        <taxon>Bacteria</taxon>
        <taxon>Pseudomonadati</taxon>
        <taxon>Pseudomonadota</taxon>
        <taxon>Betaproteobacteria</taxon>
        <taxon>Burkholderiales</taxon>
        <taxon>Burkholderiaceae</taxon>
        <taxon>Burkholderia</taxon>
        <taxon>pseudomallei group</taxon>
    </lineage>
</organism>
<gene>
    <name evidence="14" type="ORF">WS70_19700</name>
</gene>
<evidence type="ECO:0000256" key="1">
    <source>
        <dbReference type="ARBA" id="ARBA00004429"/>
    </source>
</evidence>
<dbReference type="CDD" id="cd06261">
    <property type="entry name" value="TM_PBP2"/>
    <property type="match status" value="1"/>
</dbReference>
<dbReference type="InterPro" id="IPR010065">
    <property type="entry name" value="AA_ABC_transptr_permease_3TM"/>
</dbReference>
<dbReference type="SUPFAM" id="SSF161098">
    <property type="entry name" value="MetI-like"/>
    <property type="match status" value="1"/>
</dbReference>
<dbReference type="PROSITE" id="PS50928">
    <property type="entry name" value="ABC_TM1"/>
    <property type="match status" value="1"/>
</dbReference>
<evidence type="ECO:0000256" key="9">
    <source>
        <dbReference type="ARBA" id="ARBA00060298"/>
    </source>
</evidence>
<feature type="transmembrane region" description="Helical" evidence="12">
    <location>
        <begin position="61"/>
        <end position="82"/>
    </location>
</feature>
<keyword evidence="8 12" id="KW-0472">Membrane</keyword>
<comment type="function">
    <text evidence="9">Part of the ABC transporter complex GltIJKL involved in glutamate and aspartate uptake. Probably responsible for the translocation of the substrate across the membrane.</text>
</comment>
<comment type="subcellular location">
    <subcellularLocation>
        <location evidence="1">Cell inner membrane</location>
        <topology evidence="1">Multi-pass membrane protein</topology>
    </subcellularLocation>
    <subcellularLocation>
        <location evidence="12">Cell membrane</location>
        <topology evidence="12">Multi-pass membrane protein</topology>
    </subcellularLocation>
</comment>
<evidence type="ECO:0000256" key="10">
    <source>
        <dbReference type="ARBA" id="ARBA00062718"/>
    </source>
</evidence>
<feature type="domain" description="ABC transmembrane type-1" evidence="13">
    <location>
        <begin position="25"/>
        <end position="215"/>
    </location>
</feature>
<sequence length="230" mass="24982">MLDILQTYGLYYLVGQYPNGPLGGLALTLLLASSGLVFALPAGIALGLCRVSPFRALRWPATVLVYVVRGTPLLMVVFWAYFLLPSVTGHRTDQFGTMLTALVIFDGAYLAEIVRAGIQGLPRGQMESARALGLSYLQAMTLVILPQALRNMLPSLVSQLVSTIKETSLGYIISLPEVSWVAGQISTQAITQSAQVYLLLGFSYFVMCFGLTRCAFLLERRLASRAPVKA</sequence>
<comment type="subunit">
    <text evidence="10">The complex is composed of two ATP-binding proteins (GltL), two transmembrane proteins (GltJ and GltK) and a solute-binding protein (GltI).</text>
</comment>
<dbReference type="NCBIfam" id="TIGR01726">
    <property type="entry name" value="HEQRo_perm_3TM"/>
    <property type="match status" value="1"/>
</dbReference>
<reference evidence="14 15" key="1">
    <citation type="submission" date="2015-12" db="EMBL/GenBank/DDBJ databases">
        <title>Diversity of Burkholderia near neighbor genomes.</title>
        <authorList>
            <person name="Sahl J."/>
            <person name="Wagner D."/>
            <person name="Keim P."/>
        </authorList>
    </citation>
    <scope>NUCLEOTIDE SEQUENCE [LARGE SCALE GENOMIC DNA]</scope>
    <source>
        <strain evidence="14 15">BDU6</strain>
    </source>
</reference>
<dbReference type="InterPro" id="IPR035906">
    <property type="entry name" value="MetI-like_sf"/>
</dbReference>
<evidence type="ECO:0000256" key="7">
    <source>
        <dbReference type="ARBA" id="ARBA00022989"/>
    </source>
</evidence>
<evidence type="ECO:0000256" key="6">
    <source>
        <dbReference type="ARBA" id="ARBA00022970"/>
    </source>
</evidence>
<evidence type="ECO:0000256" key="8">
    <source>
        <dbReference type="ARBA" id="ARBA00023136"/>
    </source>
</evidence>
<dbReference type="GO" id="GO:0022857">
    <property type="term" value="F:transmembrane transporter activity"/>
    <property type="evidence" value="ECO:0007669"/>
    <property type="project" value="InterPro"/>
</dbReference>
<dbReference type="RefSeq" id="WP_059597349.1">
    <property type="nucleotide sequence ID" value="NZ_CP013387.1"/>
</dbReference>
<keyword evidence="3 12" id="KW-0813">Transport</keyword>
<keyword evidence="4" id="KW-1003">Cell membrane</keyword>
<dbReference type="InterPro" id="IPR000515">
    <property type="entry name" value="MetI-like"/>
</dbReference>
<feature type="transmembrane region" description="Helical" evidence="12">
    <location>
        <begin position="196"/>
        <end position="218"/>
    </location>
</feature>
<dbReference type="EMBL" id="CP013387">
    <property type="protein sequence ID" value="AOJ04106.1"/>
    <property type="molecule type" value="Genomic_DNA"/>
</dbReference>
<dbReference type="Gene3D" id="1.10.3720.10">
    <property type="entry name" value="MetI-like"/>
    <property type="match status" value="1"/>
</dbReference>
<keyword evidence="15" id="KW-1185">Reference proteome</keyword>
<dbReference type="KEGG" id="buu:WS70_19700"/>
<dbReference type="PANTHER" id="PTHR30614">
    <property type="entry name" value="MEMBRANE COMPONENT OF AMINO ACID ABC TRANSPORTER"/>
    <property type="match status" value="1"/>
</dbReference>
<evidence type="ECO:0000256" key="2">
    <source>
        <dbReference type="ARBA" id="ARBA00010072"/>
    </source>
</evidence>
<evidence type="ECO:0000256" key="5">
    <source>
        <dbReference type="ARBA" id="ARBA00022692"/>
    </source>
</evidence>
<name>A0A1B4FK99_9BURK</name>
<dbReference type="GO" id="GO:0043190">
    <property type="term" value="C:ATP-binding cassette (ABC) transporter complex"/>
    <property type="evidence" value="ECO:0007669"/>
    <property type="project" value="InterPro"/>
</dbReference>
<accession>A0A1B4FK99</accession>
<dbReference type="PANTHER" id="PTHR30614:SF21">
    <property type="entry name" value="AMINO ACID ABC TRANSPORTER PERMEASE"/>
    <property type="match status" value="1"/>
</dbReference>
<evidence type="ECO:0000256" key="12">
    <source>
        <dbReference type="RuleBase" id="RU363032"/>
    </source>
</evidence>
<keyword evidence="5 12" id="KW-0812">Transmembrane</keyword>
<feature type="transmembrane region" description="Helical" evidence="12">
    <location>
        <begin position="131"/>
        <end position="149"/>
    </location>
</feature>
<feature type="transmembrane region" description="Helical" evidence="12">
    <location>
        <begin position="94"/>
        <end position="111"/>
    </location>
</feature>
<comment type="similarity">
    <text evidence="2">Belongs to the binding-protein-dependent transport system permease family. HisMQ subfamily.</text>
</comment>
<dbReference type="FunFam" id="1.10.3720.10:FF:000006">
    <property type="entry name" value="Glutamate/aspartate ABC transporter, permease protein GltK"/>
    <property type="match status" value="1"/>
</dbReference>
<feature type="transmembrane region" description="Helical" evidence="12">
    <location>
        <begin position="25"/>
        <end position="49"/>
    </location>
</feature>
<evidence type="ECO:0000256" key="4">
    <source>
        <dbReference type="ARBA" id="ARBA00022475"/>
    </source>
</evidence>
<keyword evidence="7 12" id="KW-1133">Transmembrane helix</keyword>
<keyword evidence="6" id="KW-0029">Amino-acid transport</keyword>
<proteinExistence type="inferred from homology"/>
<dbReference type="GO" id="GO:0006865">
    <property type="term" value="P:amino acid transport"/>
    <property type="evidence" value="ECO:0007669"/>
    <property type="project" value="UniProtKB-KW"/>
</dbReference>
<evidence type="ECO:0000256" key="11">
    <source>
        <dbReference type="ARBA" id="ARBA00073645"/>
    </source>
</evidence>
<protein>
    <recommendedName>
        <fullName evidence="11">Glutamate/aspartate import permease protein GltK</fullName>
    </recommendedName>
</protein>
<dbReference type="InterPro" id="IPR043429">
    <property type="entry name" value="ArtM/GltK/GlnP/TcyL/YhdX-like"/>
</dbReference>
<evidence type="ECO:0000259" key="13">
    <source>
        <dbReference type="PROSITE" id="PS50928"/>
    </source>
</evidence>
<evidence type="ECO:0000313" key="14">
    <source>
        <dbReference type="EMBL" id="AOJ04106.1"/>
    </source>
</evidence>
<dbReference type="AlphaFoldDB" id="A0A1B4FK99"/>
<evidence type="ECO:0000313" key="15">
    <source>
        <dbReference type="Proteomes" id="UP000062519"/>
    </source>
</evidence>
<evidence type="ECO:0000256" key="3">
    <source>
        <dbReference type="ARBA" id="ARBA00022448"/>
    </source>
</evidence>